<dbReference type="Proteomes" id="UP001139103">
    <property type="component" value="Unassembled WGS sequence"/>
</dbReference>
<keyword evidence="2" id="KW-1185">Reference proteome</keyword>
<comment type="caution">
    <text evidence="1">The sequence shown here is derived from an EMBL/GenBank/DDBJ whole genome shotgun (WGS) entry which is preliminary data.</text>
</comment>
<name>A0A9X1MM45_9BACT</name>
<accession>A0A9X1MM45</accession>
<sequence>MAMAQFIDYFLCTREQIERWADALKDLDEDRQAEIEEEMATKITLRNIGDTEFELLAAAIPSSNGDLSTQTARSELVRAINEEMGPWIVALSVPHVEAIAGATLDEAILQKWIEAAAEFFDDEEESTRERLNLESAETFRQLSQSALAQGLEIYSCFYG</sequence>
<organism evidence="1 2">
    <name type="scientific">Blastopirellula sediminis</name>
    <dbReference type="NCBI Taxonomy" id="2894196"/>
    <lineage>
        <taxon>Bacteria</taxon>
        <taxon>Pseudomonadati</taxon>
        <taxon>Planctomycetota</taxon>
        <taxon>Planctomycetia</taxon>
        <taxon>Pirellulales</taxon>
        <taxon>Pirellulaceae</taxon>
        <taxon>Blastopirellula</taxon>
    </lineage>
</organism>
<protein>
    <submittedName>
        <fullName evidence="1">Uncharacterized protein</fullName>
    </submittedName>
</protein>
<proteinExistence type="predicted"/>
<dbReference type="AlphaFoldDB" id="A0A9X1MM45"/>
<dbReference type="RefSeq" id="WP_230218212.1">
    <property type="nucleotide sequence ID" value="NZ_JAJKFT010000004.1"/>
</dbReference>
<dbReference type="EMBL" id="JAJKFT010000004">
    <property type="protein sequence ID" value="MCC9628755.1"/>
    <property type="molecule type" value="Genomic_DNA"/>
</dbReference>
<evidence type="ECO:0000313" key="1">
    <source>
        <dbReference type="EMBL" id="MCC9628755.1"/>
    </source>
</evidence>
<gene>
    <name evidence="1" type="ORF">LOC68_10120</name>
</gene>
<evidence type="ECO:0000313" key="2">
    <source>
        <dbReference type="Proteomes" id="UP001139103"/>
    </source>
</evidence>
<reference evidence="1" key="1">
    <citation type="submission" date="2021-11" db="EMBL/GenBank/DDBJ databases">
        <title>Genome sequence.</title>
        <authorList>
            <person name="Sun Q."/>
        </authorList>
    </citation>
    <scope>NUCLEOTIDE SEQUENCE</scope>
    <source>
        <strain evidence="1">JC732</strain>
    </source>
</reference>